<dbReference type="PIRSF" id="PIRSF037511">
    <property type="entry name" value="Transl_init_SUI1_pro"/>
    <property type="match status" value="1"/>
</dbReference>
<evidence type="ECO:0000259" key="4">
    <source>
        <dbReference type="PROSITE" id="PS50296"/>
    </source>
</evidence>
<evidence type="ECO:0000313" key="5">
    <source>
        <dbReference type="EMBL" id="HIW86808.1"/>
    </source>
</evidence>
<evidence type="ECO:0000313" key="6">
    <source>
        <dbReference type="Proteomes" id="UP000824267"/>
    </source>
</evidence>
<dbReference type="PANTHER" id="PTHR12789">
    <property type="entry name" value="DENSITY-REGULATED PROTEIN HOMOLOG"/>
    <property type="match status" value="1"/>
</dbReference>
<dbReference type="InterPro" id="IPR050318">
    <property type="entry name" value="DENR/SUI1_TIF"/>
</dbReference>
<feature type="domain" description="SUI1" evidence="4">
    <location>
        <begin position="46"/>
        <end position="106"/>
    </location>
</feature>
<dbReference type="Proteomes" id="UP000824267">
    <property type="component" value="Unassembled WGS sequence"/>
</dbReference>
<comment type="similarity">
    <text evidence="1">Belongs to the SUI1 family.</text>
</comment>
<dbReference type="GO" id="GO:0001731">
    <property type="term" value="P:formation of translation preinitiation complex"/>
    <property type="evidence" value="ECO:0007669"/>
    <property type="project" value="TreeGrafter"/>
</dbReference>
<dbReference type="Gene3D" id="3.30.780.10">
    <property type="entry name" value="SUI1-like domain"/>
    <property type="match status" value="1"/>
</dbReference>
<comment type="caution">
    <text evidence="5">The sequence shown here is derived from an EMBL/GenBank/DDBJ whole genome shotgun (WGS) entry which is preliminary data.</text>
</comment>
<dbReference type="InterPro" id="IPR036877">
    <property type="entry name" value="SUI1_dom_sf"/>
</dbReference>
<reference evidence="5" key="2">
    <citation type="submission" date="2021-04" db="EMBL/GenBank/DDBJ databases">
        <authorList>
            <person name="Gilroy R."/>
        </authorList>
    </citation>
    <scope>NUCLEOTIDE SEQUENCE</scope>
    <source>
        <strain evidence="5">Gambia16-930</strain>
    </source>
</reference>
<protein>
    <submittedName>
        <fullName evidence="5">Translation initiation factor</fullName>
    </submittedName>
</protein>
<dbReference type="Pfam" id="PF01253">
    <property type="entry name" value="SUI1"/>
    <property type="match status" value="1"/>
</dbReference>
<dbReference type="SUPFAM" id="SSF55159">
    <property type="entry name" value="eIF1-like"/>
    <property type="match status" value="1"/>
</dbReference>
<dbReference type="PROSITE" id="PS50296">
    <property type="entry name" value="SUI1"/>
    <property type="match status" value="1"/>
</dbReference>
<dbReference type="GO" id="GO:0006417">
    <property type="term" value="P:regulation of translation"/>
    <property type="evidence" value="ECO:0007669"/>
    <property type="project" value="UniProtKB-KW"/>
</dbReference>
<evidence type="ECO:0000256" key="2">
    <source>
        <dbReference type="ARBA" id="ARBA00022845"/>
    </source>
</evidence>
<reference evidence="5" key="1">
    <citation type="journal article" date="2021" name="PeerJ">
        <title>Extensive microbial diversity within the chicken gut microbiome revealed by metagenomics and culture.</title>
        <authorList>
            <person name="Gilroy R."/>
            <person name="Ravi A."/>
            <person name="Getino M."/>
            <person name="Pursley I."/>
            <person name="Horton D.L."/>
            <person name="Alikhan N.F."/>
            <person name="Baker D."/>
            <person name="Gharbi K."/>
            <person name="Hall N."/>
            <person name="Watson M."/>
            <person name="Adriaenssens E.M."/>
            <person name="Foster-Nyarko E."/>
            <person name="Jarju S."/>
            <person name="Secka A."/>
            <person name="Antonio M."/>
            <person name="Oren A."/>
            <person name="Chaudhuri R.R."/>
            <person name="La Ragione R."/>
            <person name="Hildebrand F."/>
            <person name="Pallen M.J."/>
        </authorList>
    </citation>
    <scope>NUCLEOTIDE SEQUENCE</scope>
    <source>
        <strain evidence="5">Gambia16-930</strain>
    </source>
</reference>
<dbReference type="EMBL" id="DXGG01000030">
    <property type="protein sequence ID" value="HIW86808.1"/>
    <property type="molecule type" value="Genomic_DNA"/>
</dbReference>
<proteinExistence type="inferred from homology"/>
<dbReference type="CDD" id="cd11567">
    <property type="entry name" value="YciH_like"/>
    <property type="match status" value="1"/>
</dbReference>
<dbReference type="InterPro" id="IPR005872">
    <property type="entry name" value="SUI1_arc_bac"/>
</dbReference>
<accession>A0A9D1REW1</accession>
<keyword evidence="3" id="KW-0648">Protein biosynthesis</keyword>
<keyword evidence="5" id="KW-0396">Initiation factor</keyword>
<keyword evidence="2" id="KW-0810">Translation regulation</keyword>
<gene>
    <name evidence="5" type="ORF">IAC47_00830</name>
</gene>
<name>A0A9D1REW1_9BACT</name>
<sequence length="114" mass="12757">MSNKNRNRVGIVYSTNPDFQYRTEGEEETTTLDNSRQDLRVQLDKKQRAGKKVTLISGFVGREEDLNALGKELKNKCGVGGSVKDGEILLQGDFCEKVLQYLKEKGYKAKRAGG</sequence>
<dbReference type="AlphaFoldDB" id="A0A9D1REW1"/>
<evidence type="ECO:0000256" key="3">
    <source>
        <dbReference type="ARBA" id="ARBA00022917"/>
    </source>
</evidence>
<dbReference type="GO" id="GO:0003729">
    <property type="term" value="F:mRNA binding"/>
    <property type="evidence" value="ECO:0007669"/>
    <property type="project" value="TreeGrafter"/>
</dbReference>
<organism evidence="5 6">
    <name type="scientific">Candidatus Onthomorpha intestinigallinarum</name>
    <dbReference type="NCBI Taxonomy" id="2840880"/>
    <lineage>
        <taxon>Bacteria</taxon>
        <taxon>Pseudomonadati</taxon>
        <taxon>Bacteroidota</taxon>
        <taxon>Bacteroidia</taxon>
        <taxon>Bacteroidales</taxon>
        <taxon>Candidatus Onthomorpha</taxon>
    </lineage>
</organism>
<evidence type="ECO:0000256" key="1">
    <source>
        <dbReference type="ARBA" id="ARBA00005422"/>
    </source>
</evidence>
<dbReference type="GO" id="GO:0002188">
    <property type="term" value="P:translation reinitiation"/>
    <property type="evidence" value="ECO:0007669"/>
    <property type="project" value="TreeGrafter"/>
</dbReference>
<dbReference type="InterPro" id="IPR001950">
    <property type="entry name" value="SUI1"/>
</dbReference>
<dbReference type="PANTHER" id="PTHR12789:SF0">
    <property type="entry name" value="DENSITY-REGULATED PROTEIN"/>
    <property type="match status" value="1"/>
</dbReference>
<dbReference type="GO" id="GO:0003743">
    <property type="term" value="F:translation initiation factor activity"/>
    <property type="evidence" value="ECO:0007669"/>
    <property type="project" value="UniProtKB-KW"/>
</dbReference>